<comment type="caution">
    <text evidence="1">The sequence shown here is derived from an EMBL/GenBank/DDBJ whole genome shotgun (WGS) entry which is preliminary data.</text>
</comment>
<protein>
    <submittedName>
        <fullName evidence="1">Uncharacterized protein</fullName>
    </submittedName>
</protein>
<sequence length="51" mass="5757">MLDDREMNRKWGGIEKILLQINGILRIGNNHRLWSGYGGGLWFLQGGAGFP</sequence>
<dbReference type="RefSeq" id="WP_327793286.1">
    <property type="nucleotide sequence ID" value="NZ_JADQAZ010000001.1"/>
</dbReference>
<evidence type="ECO:0000313" key="2">
    <source>
        <dbReference type="Proteomes" id="UP001315686"/>
    </source>
</evidence>
<keyword evidence="2" id="KW-1185">Reference proteome</keyword>
<dbReference type="Proteomes" id="UP001315686">
    <property type="component" value="Unassembled WGS sequence"/>
</dbReference>
<gene>
    <name evidence="1" type="ORF">IV417_06915</name>
</gene>
<evidence type="ECO:0000313" key="1">
    <source>
        <dbReference type="EMBL" id="MBT0957110.1"/>
    </source>
</evidence>
<organism evidence="1 2">
    <name type="scientific">Harenicola maris</name>
    <dbReference type="NCBI Taxonomy" id="2841044"/>
    <lineage>
        <taxon>Bacteria</taxon>
        <taxon>Pseudomonadati</taxon>
        <taxon>Pseudomonadota</taxon>
        <taxon>Alphaproteobacteria</taxon>
        <taxon>Rhodobacterales</taxon>
        <taxon>Paracoccaceae</taxon>
        <taxon>Harenicola</taxon>
    </lineage>
</organism>
<dbReference type="EMBL" id="JADQAZ010000001">
    <property type="protein sequence ID" value="MBT0957110.1"/>
    <property type="molecule type" value="Genomic_DNA"/>
</dbReference>
<name>A0AAP2CP15_9RHOB</name>
<reference evidence="1 2" key="1">
    <citation type="journal article" date="2021" name="Arch. Microbiol.">
        <title>Harenicola maris gen. nov., sp. nov. isolated from the Sea of Japan shallow sediments.</title>
        <authorList>
            <person name="Romanenko L.A."/>
            <person name="Kurilenko V.V."/>
            <person name="Chernysheva N.Y."/>
            <person name="Tekutyeva L.A."/>
            <person name="Velansky P.V."/>
            <person name="Svetashev V.I."/>
            <person name="Isaeva M.P."/>
        </authorList>
    </citation>
    <scope>NUCLEOTIDE SEQUENCE [LARGE SCALE GENOMIC DNA]</scope>
    <source>
        <strain evidence="1 2">KMM 3653</strain>
    </source>
</reference>
<accession>A0AAP2CP15</accession>
<dbReference type="AlphaFoldDB" id="A0AAP2CP15"/>
<proteinExistence type="predicted"/>